<evidence type="ECO:0000313" key="1">
    <source>
        <dbReference type="EMBL" id="KAK9920558.1"/>
    </source>
</evidence>
<dbReference type="PANTHER" id="PTHR33325:SF11">
    <property type="entry name" value="COLD SHOCK DOMAIN-CONTAINING PROTEIN 4-LIKE"/>
    <property type="match status" value="1"/>
</dbReference>
<dbReference type="PANTHER" id="PTHR33325">
    <property type="entry name" value="ZINC FINGER, CCHC-TYPE-RELATED"/>
    <property type="match status" value="1"/>
</dbReference>
<dbReference type="AlphaFoldDB" id="A0AAW1W7J0"/>
<organism evidence="1 2">
    <name type="scientific">Rubus argutus</name>
    <name type="common">Southern blackberry</name>
    <dbReference type="NCBI Taxonomy" id="59490"/>
    <lineage>
        <taxon>Eukaryota</taxon>
        <taxon>Viridiplantae</taxon>
        <taxon>Streptophyta</taxon>
        <taxon>Embryophyta</taxon>
        <taxon>Tracheophyta</taxon>
        <taxon>Spermatophyta</taxon>
        <taxon>Magnoliopsida</taxon>
        <taxon>eudicotyledons</taxon>
        <taxon>Gunneridae</taxon>
        <taxon>Pentapetalae</taxon>
        <taxon>rosids</taxon>
        <taxon>fabids</taxon>
        <taxon>Rosales</taxon>
        <taxon>Rosaceae</taxon>
        <taxon>Rosoideae</taxon>
        <taxon>Rosoideae incertae sedis</taxon>
        <taxon>Rubus</taxon>
    </lineage>
</organism>
<protein>
    <recommendedName>
        <fullName evidence="3">Retrotransposon gag domain-containing protein</fullName>
    </recommendedName>
</protein>
<evidence type="ECO:0000313" key="2">
    <source>
        <dbReference type="Proteomes" id="UP001457282"/>
    </source>
</evidence>
<reference evidence="1 2" key="1">
    <citation type="journal article" date="2023" name="G3 (Bethesda)">
        <title>A chromosome-length genome assembly and annotation of blackberry (Rubus argutus, cv. 'Hillquist').</title>
        <authorList>
            <person name="Bruna T."/>
            <person name="Aryal R."/>
            <person name="Dudchenko O."/>
            <person name="Sargent D.J."/>
            <person name="Mead D."/>
            <person name="Buti M."/>
            <person name="Cavallini A."/>
            <person name="Hytonen T."/>
            <person name="Andres J."/>
            <person name="Pham M."/>
            <person name="Weisz D."/>
            <person name="Mascagni F."/>
            <person name="Usai G."/>
            <person name="Natali L."/>
            <person name="Bassil N."/>
            <person name="Fernandez G.E."/>
            <person name="Lomsadze A."/>
            <person name="Armour M."/>
            <person name="Olukolu B."/>
            <person name="Poorten T."/>
            <person name="Britton C."/>
            <person name="Davik J."/>
            <person name="Ashrafi H."/>
            <person name="Aiden E.L."/>
            <person name="Borodovsky M."/>
            <person name="Worthington M."/>
        </authorList>
    </citation>
    <scope>NUCLEOTIDE SEQUENCE [LARGE SCALE GENOMIC DNA]</scope>
    <source>
        <strain evidence="1">PI 553951</strain>
    </source>
</reference>
<accession>A0AAW1W7J0</accession>
<comment type="caution">
    <text evidence="1">The sequence shown here is derived from an EMBL/GenBank/DDBJ whole genome shotgun (WGS) entry which is preliminary data.</text>
</comment>
<evidence type="ECO:0008006" key="3">
    <source>
        <dbReference type="Google" id="ProtNLM"/>
    </source>
</evidence>
<gene>
    <name evidence="1" type="ORF">M0R45_029112</name>
</gene>
<dbReference type="Proteomes" id="UP001457282">
    <property type="component" value="Unassembled WGS sequence"/>
</dbReference>
<dbReference type="EMBL" id="JBEDUW010000006">
    <property type="protein sequence ID" value="KAK9920558.1"/>
    <property type="molecule type" value="Genomic_DNA"/>
</dbReference>
<sequence length="157" mass="18518">MSIKLDFPLLDVAGKNYLDWSQDIQNHLDAQGLLDVIYEEDNREIPVTREMNAKATILFRRHMSDSMESEFVAVSSPKELWDSLKDRFDHQKTIWLPEARHDWLNLRFQDFKSVTEYNAEVCRIRALLQYCGEQLTDNDLLEKTYTTFPSSDNLLQK</sequence>
<proteinExistence type="predicted"/>
<dbReference type="Pfam" id="PF14223">
    <property type="entry name" value="Retrotran_gag_2"/>
    <property type="match status" value="1"/>
</dbReference>
<keyword evidence="2" id="KW-1185">Reference proteome</keyword>
<name>A0AAW1W7J0_RUBAR</name>